<feature type="transmembrane region" description="Helical" evidence="2">
    <location>
        <begin position="97"/>
        <end position="118"/>
    </location>
</feature>
<sequence>MPSLGAIQMIPRDASQGTGYPSSLKNHAIPYGMLGFLGDLLAVYIFFCVSCHRSPIFPWMKLRGRRWGLWMAAIQGVCCEGLLLYELFRFRFTAEVVLIHCARLFYVFFFACGVWGGVDKNMKKGEDKADPERLGGDGTEKKDEGAVDGHEEDLTEKGSVSVDLDEKTSKDGCRFGDKRERDSQTFRLSIDTCVEVHDTPAGVEDEKPVEKATVDEITTITTTSTDTAANITPPAANPTSSPPTPSTTTTDKEKSDQAIMLTLAIITTTLQTAGTFLLLIRLDTSPSTSERSIYALVMLAIATGILGLVFLGSLLSRCIVLSKYHNFNPDIATPEERAKREKAMSGNGPMAVLFPLIFLGMVAVWVGDWGVGIAAGNLWGILGPDSVYGSEAVAMDVVVRYWVYFGASKLTLFVF</sequence>
<feature type="transmembrane region" description="Helical" evidence="2">
    <location>
        <begin position="67"/>
        <end position="85"/>
    </location>
</feature>
<evidence type="ECO:0000256" key="2">
    <source>
        <dbReference type="SAM" id="Phobius"/>
    </source>
</evidence>
<accession>A0AAJ0BL26</accession>
<keyword evidence="2" id="KW-1133">Transmembrane helix</keyword>
<dbReference type="EMBL" id="MU839827">
    <property type="protein sequence ID" value="KAK1760235.1"/>
    <property type="molecule type" value="Genomic_DNA"/>
</dbReference>
<name>A0AAJ0BL26_9PEZI</name>
<feature type="transmembrane region" description="Helical" evidence="2">
    <location>
        <begin position="28"/>
        <end position="47"/>
    </location>
</feature>
<gene>
    <name evidence="3" type="ORF">QBC47DRAFT_366700</name>
</gene>
<feature type="compositionally biased region" description="Basic and acidic residues" evidence="1">
    <location>
        <begin position="164"/>
        <end position="176"/>
    </location>
</feature>
<dbReference type="AlphaFoldDB" id="A0AAJ0BL26"/>
<keyword evidence="2" id="KW-0472">Membrane</keyword>
<evidence type="ECO:0000256" key="1">
    <source>
        <dbReference type="SAM" id="MobiDB-lite"/>
    </source>
</evidence>
<proteinExistence type="predicted"/>
<feature type="compositionally biased region" description="Basic and acidic residues" evidence="1">
    <location>
        <begin position="125"/>
        <end position="149"/>
    </location>
</feature>
<feature type="transmembrane region" description="Helical" evidence="2">
    <location>
        <begin position="292"/>
        <end position="315"/>
    </location>
</feature>
<feature type="transmembrane region" description="Helical" evidence="2">
    <location>
        <begin position="258"/>
        <end position="280"/>
    </location>
</feature>
<evidence type="ECO:0000313" key="3">
    <source>
        <dbReference type="EMBL" id="KAK1760235.1"/>
    </source>
</evidence>
<feature type="transmembrane region" description="Helical" evidence="2">
    <location>
        <begin position="347"/>
        <end position="367"/>
    </location>
</feature>
<organism evidence="3 4">
    <name type="scientific">Echria macrotheca</name>
    <dbReference type="NCBI Taxonomy" id="438768"/>
    <lineage>
        <taxon>Eukaryota</taxon>
        <taxon>Fungi</taxon>
        <taxon>Dikarya</taxon>
        <taxon>Ascomycota</taxon>
        <taxon>Pezizomycotina</taxon>
        <taxon>Sordariomycetes</taxon>
        <taxon>Sordariomycetidae</taxon>
        <taxon>Sordariales</taxon>
        <taxon>Schizotheciaceae</taxon>
        <taxon>Echria</taxon>
    </lineage>
</organism>
<reference evidence="3" key="1">
    <citation type="submission" date="2023-06" db="EMBL/GenBank/DDBJ databases">
        <title>Genome-scale phylogeny and comparative genomics of the fungal order Sordariales.</title>
        <authorList>
            <consortium name="Lawrence Berkeley National Laboratory"/>
            <person name="Hensen N."/>
            <person name="Bonometti L."/>
            <person name="Westerberg I."/>
            <person name="Brannstrom I.O."/>
            <person name="Guillou S."/>
            <person name="Cros-Aarteil S."/>
            <person name="Calhoun S."/>
            <person name="Haridas S."/>
            <person name="Kuo A."/>
            <person name="Mondo S."/>
            <person name="Pangilinan J."/>
            <person name="Riley R."/>
            <person name="Labutti K."/>
            <person name="Andreopoulos B."/>
            <person name="Lipzen A."/>
            <person name="Chen C."/>
            <person name="Yanf M."/>
            <person name="Daum C."/>
            <person name="Ng V."/>
            <person name="Clum A."/>
            <person name="Steindorff A."/>
            <person name="Ohm R."/>
            <person name="Martin F."/>
            <person name="Silar P."/>
            <person name="Natvig D."/>
            <person name="Lalanne C."/>
            <person name="Gautier V."/>
            <person name="Ament-Velasquez S.L."/>
            <person name="Kruys A."/>
            <person name="Hutchinson M.I."/>
            <person name="Powell A.J."/>
            <person name="Barry K."/>
            <person name="Miller A.N."/>
            <person name="Grigoriev I.V."/>
            <person name="Debuchy R."/>
            <person name="Gladieux P."/>
            <person name="Thoren M.H."/>
            <person name="Johannesson H."/>
        </authorList>
    </citation>
    <scope>NUCLEOTIDE SEQUENCE</scope>
    <source>
        <strain evidence="3">PSN4</strain>
    </source>
</reference>
<feature type="region of interest" description="Disordered" evidence="1">
    <location>
        <begin position="224"/>
        <end position="253"/>
    </location>
</feature>
<dbReference type="Proteomes" id="UP001239445">
    <property type="component" value="Unassembled WGS sequence"/>
</dbReference>
<comment type="caution">
    <text evidence="3">The sequence shown here is derived from an EMBL/GenBank/DDBJ whole genome shotgun (WGS) entry which is preliminary data.</text>
</comment>
<protein>
    <submittedName>
        <fullName evidence="3">Uncharacterized protein</fullName>
    </submittedName>
</protein>
<feature type="compositionally biased region" description="Low complexity" evidence="1">
    <location>
        <begin position="224"/>
        <end position="239"/>
    </location>
</feature>
<feature type="region of interest" description="Disordered" evidence="1">
    <location>
        <begin position="125"/>
        <end position="176"/>
    </location>
</feature>
<keyword evidence="4" id="KW-1185">Reference proteome</keyword>
<evidence type="ECO:0000313" key="4">
    <source>
        <dbReference type="Proteomes" id="UP001239445"/>
    </source>
</evidence>
<keyword evidence="2" id="KW-0812">Transmembrane</keyword>